<keyword evidence="4 7" id="KW-0808">Transferase</keyword>
<keyword evidence="3 7" id="KW-0489">Methyltransferase</keyword>
<dbReference type="InterPro" id="IPR038375">
    <property type="entry name" value="NDUFAF7_sf"/>
</dbReference>
<dbReference type="Gene3D" id="3.40.50.12710">
    <property type="match status" value="1"/>
</dbReference>
<keyword evidence="10" id="KW-1185">Reference proteome</keyword>
<protein>
    <recommendedName>
        <fullName evidence="7">Protein arginine methyltransferase NDUFAF7</fullName>
        <ecNumber evidence="7">2.1.1.320</ecNumber>
    </recommendedName>
</protein>
<dbReference type="Pfam" id="PF02636">
    <property type="entry name" value="Methyltransf_28"/>
    <property type="match status" value="1"/>
</dbReference>
<dbReference type="STRING" id="1890683.A0A427YHA3"/>
<gene>
    <name evidence="9" type="ORF">EHS25_001055</name>
</gene>
<dbReference type="EC" id="2.1.1.320" evidence="7"/>
<evidence type="ECO:0000256" key="5">
    <source>
        <dbReference type="ARBA" id="ARBA00023128"/>
    </source>
</evidence>
<evidence type="ECO:0000256" key="3">
    <source>
        <dbReference type="ARBA" id="ARBA00022603"/>
    </source>
</evidence>
<dbReference type="OrthoDB" id="438553at2759"/>
<evidence type="ECO:0000256" key="6">
    <source>
        <dbReference type="ARBA" id="ARBA00048612"/>
    </source>
</evidence>
<accession>A0A427YHA3</accession>
<feature type="compositionally biased region" description="Low complexity" evidence="8">
    <location>
        <begin position="37"/>
        <end position="59"/>
    </location>
</feature>
<dbReference type="GO" id="GO:0032259">
    <property type="term" value="P:methylation"/>
    <property type="evidence" value="ECO:0007669"/>
    <property type="project" value="UniProtKB-KW"/>
</dbReference>
<evidence type="ECO:0000256" key="7">
    <source>
        <dbReference type="RuleBase" id="RU364114"/>
    </source>
</evidence>
<comment type="catalytic activity">
    <reaction evidence="6 7">
        <text>L-arginyl-[protein] + 2 S-adenosyl-L-methionine = N(omega),N(omega)'-dimethyl-L-arginyl-[protein] + 2 S-adenosyl-L-homocysteine + 2 H(+)</text>
        <dbReference type="Rhea" id="RHEA:48108"/>
        <dbReference type="Rhea" id="RHEA-COMP:10532"/>
        <dbReference type="Rhea" id="RHEA-COMP:11992"/>
        <dbReference type="ChEBI" id="CHEBI:15378"/>
        <dbReference type="ChEBI" id="CHEBI:29965"/>
        <dbReference type="ChEBI" id="CHEBI:57856"/>
        <dbReference type="ChEBI" id="CHEBI:59789"/>
        <dbReference type="ChEBI" id="CHEBI:88221"/>
        <dbReference type="EC" id="2.1.1.320"/>
    </reaction>
</comment>
<evidence type="ECO:0000256" key="1">
    <source>
        <dbReference type="ARBA" id="ARBA00004173"/>
    </source>
</evidence>
<dbReference type="PANTHER" id="PTHR12049">
    <property type="entry name" value="PROTEIN ARGININE METHYLTRANSFERASE NDUFAF7, MITOCHONDRIAL"/>
    <property type="match status" value="1"/>
</dbReference>
<dbReference type="AlphaFoldDB" id="A0A427YHA3"/>
<proteinExistence type="inferred from homology"/>
<dbReference type="InterPro" id="IPR003788">
    <property type="entry name" value="NDUFAF7"/>
</dbReference>
<evidence type="ECO:0000256" key="8">
    <source>
        <dbReference type="SAM" id="MobiDB-lite"/>
    </source>
</evidence>
<comment type="caution">
    <text evidence="9">The sequence shown here is derived from an EMBL/GenBank/DDBJ whole genome shotgun (WGS) entry which is preliminary data.</text>
</comment>
<sequence>MRDLLAAGPSRLLRSHARPVLGCSQNRSAALSIRPNSSSASASSSSTSATTLSASPESSRGSLVPGAPPPGRLSQVIKDSIRSTGPMSVARYMQFCLSHPTEGYYQKGDVFGKKGDFITSPEISQIFGESLNHGPSEFHAVLVAQLLTRAQLVAIWLLTRYIAAGNPPRVRLVELGPGRGTLMDDILRTLFTFPGIGSAIRSIHLVENSGKMRDIQGTKLAPRLEGRGVDLRWSDKIEDVSQTDDFTLLVAHEFFDAMPVNVFEKTPQGYREVLVSSSPTVSSVNPSGLHLALSQEPTPLSTVLPATSPRFARLPIGSRIELAQDSWRIMRKLGEIVGGGTNASARASATSVGESGGSFAVDGVEGAGGRGAGLVIDYGADRVFGSSFRAFRNHKIVDIFDEPGSSDLTANVDFTYLRESLDGLSAKALGPIPQSQFLLSLGLQPRLTKLLASATDDERRSQLQHGAKRLIDSLGMGSQYQVMGVVPASQGETEVYPFPVIESGSSTTTSTTRTQ</sequence>
<keyword evidence="5 7" id="KW-0496">Mitochondrion</keyword>
<comment type="subcellular location">
    <subcellularLocation>
        <location evidence="1 7">Mitochondrion</location>
    </subcellularLocation>
</comment>
<name>A0A427YHA3_9TREE</name>
<dbReference type="GO" id="GO:0032981">
    <property type="term" value="P:mitochondrial respiratory chain complex I assembly"/>
    <property type="evidence" value="ECO:0007669"/>
    <property type="project" value="TreeGrafter"/>
</dbReference>
<evidence type="ECO:0000313" key="10">
    <source>
        <dbReference type="Proteomes" id="UP000279259"/>
    </source>
</evidence>
<reference evidence="9 10" key="1">
    <citation type="submission" date="2018-11" db="EMBL/GenBank/DDBJ databases">
        <title>Genome sequence of Saitozyma podzolica DSM 27192.</title>
        <authorList>
            <person name="Aliyu H."/>
            <person name="Gorte O."/>
            <person name="Ochsenreither K."/>
        </authorList>
    </citation>
    <scope>NUCLEOTIDE SEQUENCE [LARGE SCALE GENOMIC DNA]</scope>
    <source>
        <strain evidence="9 10">DSM 27192</strain>
    </source>
</reference>
<comment type="function">
    <text evidence="7">Arginine methyltransferase involved in the assembly or stability of mitochondrial NADH:ubiquinone oxidoreductase complex (complex I).</text>
</comment>
<evidence type="ECO:0000256" key="4">
    <source>
        <dbReference type="ARBA" id="ARBA00022679"/>
    </source>
</evidence>
<dbReference type="InterPro" id="IPR029063">
    <property type="entry name" value="SAM-dependent_MTases_sf"/>
</dbReference>
<dbReference type="EMBL" id="RSCD01000010">
    <property type="protein sequence ID" value="RSH90450.1"/>
    <property type="molecule type" value="Genomic_DNA"/>
</dbReference>
<dbReference type="PANTHER" id="PTHR12049:SF7">
    <property type="entry name" value="PROTEIN ARGININE METHYLTRANSFERASE NDUFAF7, MITOCHONDRIAL"/>
    <property type="match status" value="1"/>
</dbReference>
<comment type="similarity">
    <text evidence="2 7">Belongs to the NDUFAF7 family.</text>
</comment>
<evidence type="ECO:0000313" key="9">
    <source>
        <dbReference type="EMBL" id="RSH90450.1"/>
    </source>
</evidence>
<feature type="region of interest" description="Disordered" evidence="8">
    <location>
        <begin position="32"/>
        <end position="72"/>
    </location>
</feature>
<dbReference type="GO" id="GO:0005739">
    <property type="term" value="C:mitochondrion"/>
    <property type="evidence" value="ECO:0007669"/>
    <property type="project" value="UniProtKB-SubCell"/>
</dbReference>
<dbReference type="GO" id="GO:0035243">
    <property type="term" value="F:protein-arginine omega-N symmetric methyltransferase activity"/>
    <property type="evidence" value="ECO:0007669"/>
    <property type="project" value="UniProtKB-EC"/>
</dbReference>
<evidence type="ECO:0000256" key="2">
    <source>
        <dbReference type="ARBA" id="ARBA00005891"/>
    </source>
</evidence>
<dbReference type="SUPFAM" id="SSF53335">
    <property type="entry name" value="S-adenosyl-L-methionine-dependent methyltransferases"/>
    <property type="match status" value="1"/>
</dbReference>
<organism evidence="9 10">
    <name type="scientific">Saitozyma podzolica</name>
    <dbReference type="NCBI Taxonomy" id="1890683"/>
    <lineage>
        <taxon>Eukaryota</taxon>
        <taxon>Fungi</taxon>
        <taxon>Dikarya</taxon>
        <taxon>Basidiomycota</taxon>
        <taxon>Agaricomycotina</taxon>
        <taxon>Tremellomycetes</taxon>
        <taxon>Tremellales</taxon>
        <taxon>Trimorphomycetaceae</taxon>
        <taxon>Saitozyma</taxon>
    </lineage>
</organism>
<dbReference type="Proteomes" id="UP000279259">
    <property type="component" value="Unassembled WGS sequence"/>
</dbReference>